<keyword evidence="2 5" id="KW-0812">Transmembrane</keyword>
<evidence type="ECO:0000256" key="1">
    <source>
        <dbReference type="ARBA" id="ARBA00004370"/>
    </source>
</evidence>
<keyword evidence="3 5" id="KW-1133">Transmembrane helix</keyword>
<evidence type="ECO:0000313" key="7">
    <source>
        <dbReference type="Proteomes" id="UP000722125"/>
    </source>
</evidence>
<dbReference type="PANTHER" id="PTHR14948">
    <property type="entry name" value="NG5"/>
    <property type="match status" value="1"/>
</dbReference>
<dbReference type="InterPro" id="IPR051423">
    <property type="entry name" value="CD225/Dispanin"/>
</dbReference>
<dbReference type="EMBL" id="JAHBOH010000001">
    <property type="protein sequence ID" value="MBT0995219.1"/>
    <property type="molecule type" value="Genomic_DNA"/>
</dbReference>
<accession>A0ABS5U1E1</accession>
<proteinExistence type="predicted"/>
<comment type="subcellular location">
    <subcellularLocation>
        <location evidence="1">Membrane</location>
    </subcellularLocation>
</comment>
<keyword evidence="4 5" id="KW-0472">Membrane</keyword>
<feature type="transmembrane region" description="Helical" evidence="5">
    <location>
        <begin position="61"/>
        <end position="83"/>
    </location>
</feature>
<evidence type="ECO:0000256" key="5">
    <source>
        <dbReference type="SAM" id="Phobius"/>
    </source>
</evidence>
<dbReference type="Pfam" id="PF04505">
    <property type="entry name" value="CD225"/>
    <property type="match status" value="1"/>
</dbReference>
<evidence type="ECO:0000256" key="4">
    <source>
        <dbReference type="ARBA" id="ARBA00023136"/>
    </source>
</evidence>
<evidence type="ECO:0000313" key="6">
    <source>
        <dbReference type="EMBL" id="MBT0995219.1"/>
    </source>
</evidence>
<sequence length="90" mass="9216">MPGTGYGAPPPPNYLVWAILSAVLCCTPLGIVSIVFAAQVNGKWMAGDAQGAFTASRRARTWAIAAAVVGLIFVPIAFLSGIFDASSGSM</sequence>
<dbReference type="PANTHER" id="PTHR14948:SF25">
    <property type="entry name" value="DUF4190 DOMAIN-CONTAINING PROTEIN"/>
    <property type="match status" value="1"/>
</dbReference>
<dbReference type="Proteomes" id="UP000722125">
    <property type="component" value="Unassembled WGS sequence"/>
</dbReference>
<name>A0ABS5U1E1_9CELL</name>
<dbReference type="InterPro" id="IPR007593">
    <property type="entry name" value="CD225/Dispanin_fam"/>
</dbReference>
<evidence type="ECO:0000256" key="2">
    <source>
        <dbReference type="ARBA" id="ARBA00022692"/>
    </source>
</evidence>
<protein>
    <submittedName>
        <fullName evidence="6">CD225/dispanin family protein</fullName>
    </submittedName>
</protein>
<feature type="transmembrane region" description="Helical" evidence="5">
    <location>
        <begin position="14"/>
        <end position="40"/>
    </location>
</feature>
<reference evidence="6 7" key="1">
    <citation type="submission" date="2021-05" db="EMBL/GenBank/DDBJ databases">
        <title>Description of Cellulomonas sp. DKR-3 sp. nov.</title>
        <authorList>
            <person name="Dahal R.H."/>
            <person name="Chaudhary D.K."/>
        </authorList>
    </citation>
    <scope>NUCLEOTIDE SEQUENCE [LARGE SCALE GENOMIC DNA]</scope>
    <source>
        <strain evidence="6 7">DKR-3</strain>
    </source>
</reference>
<evidence type="ECO:0000256" key="3">
    <source>
        <dbReference type="ARBA" id="ARBA00022989"/>
    </source>
</evidence>
<keyword evidence="7" id="KW-1185">Reference proteome</keyword>
<gene>
    <name evidence="6" type="ORF">KIN34_13090</name>
</gene>
<organism evidence="6 7">
    <name type="scientific">Cellulomonas fulva</name>
    <dbReference type="NCBI Taxonomy" id="2835530"/>
    <lineage>
        <taxon>Bacteria</taxon>
        <taxon>Bacillati</taxon>
        <taxon>Actinomycetota</taxon>
        <taxon>Actinomycetes</taxon>
        <taxon>Micrococcales</taxon>
        <taxon>Cellulomonadaceae</taxon>
        <taxon>Cellulomonas</taxon>
    </lineage>
</organism>
<comment type="caution">
    <text evidence="6">The sequence shown here is derived from an EMBL/GenBank/DDBJ whole genome shotgun (WGS) entry which is preliminary data.</text>
</comment>